<proteinExistence type="predicted"/>
<dbReference type="AlphaFoldDB" id="A0A376A9H4"/>
<gene>
    <name evidence="2" type="ORF">RHIZ70_152</name>
</gene>
<dbReference type="RefSeq" id="WP_181904048.1">
    <property type="nucleotide sequence ID" value="NZ_UEYP01000011.1"/>
</dbReference>
<organism evidence="2 3">
    <name type="scientific">Ciceribacter selenitireducens ATCC BAA-1503</name>
    <dbReference type="NCBI Taxonomy" id="1336235"/>
    <lineage>
        <taxon>Bacteria</taxon>
        <taxon>Pseudomonadati</taxon>
        <taxon>Pseudomonadota</taxon>
        <taxon>Alphaproteobacteria</taxon>
        <taxon>Hyphomicrobiales</taxon>
        <taxon>Rhizobiaceae</taxon>
        <taxon>Ciceribacter</taxon>
    </lineage>
</organism>
<accession>A0A376A9H4</accession>
<keyword evidence="3" id="KW-1185">Reference proteome</keyword>
<dbReference type="Proteomes" id="UP000254764">
    <property type="component" value="Unassembled WGS sequence"/>
</dbReference>
<feature type="compositionally biased region" description="Basic and acidic residues" evidence="1">
    <location>
        <begin position="27"/>
        <end position="38"/>
    </location>
</feature>
<sequence length="49" mass="5528">MQKDKRQQEAEDKGDLDHRIIVAGPETRARENDGRDPQPAKTVVKNGDN</sequence>
<dbReference type="EMBL" id="UEYP01000011">
    <property type="protein sequence ID" value="SSC64444.1"/>
    <property type="molecule type" value="Genomic_DNA"/>
</dbReference>
<name>A0A376A9H4_9HYPH</name>
<evidence type="ECO:0000256" key="1">
    <source>
        <dbReference type="SAM" id="MobiDB-lite"/>
    </source>
</evidence>
<feature type="compositionally biased region" description="Basic and acidic residues" evidence="1">
    <location>
        <begin position="1"/>
        <end position="20"/>
    </location>
</feature>
<evidence type="ECO:0000313" key="2">
    <source>
        <dbReference type="EMBL" id="SSC64444.1"/>
    </source>
</evidence>
<protein>
    <submittedName>
        <fullName evidence="2">Uncharacterized protein</fullName>
    </submittedName>
</protein>
<feature type="region of interest" description="Disordered" evidence="1">
    <location>
        <begin position="1"/>
        <end position="49"/>
    </location>
</feature>
<reference evidence="3" key="1">
    <citation type="submission" date="2018-07" db="EMBL/GenBank/DDBJ databases">
        <authorList>
            <person name="Peiro R."/>
            <person name="Begona"/>
            <person name="Cbmso G."/>
            <person name="Lopez M."/>
            <person name="Gonzalez S."/>
        </authorList>
    </citation>
    <scope>NUCLEOTIDE SEQUENCE [LARGE SCALE GENOMIC DNA]</scope>
</reference>
<evidence type="ECO:0000313" key="3">
    <source>
        <dbReference type="Proteomes" id="UP000254764"/>
    </source>
</evidence>